<dbReference type="NCBIfam" id="TIGR02614">
    <property type="entry name" value="ftsW"/>
    <property type="match status" value="1"/>
</dbReference>
<dbReference type="GO" id="GO:0009252">
    <property type="term" value="P:peptidoglycan biosynthetic process"/>
    <property type="evidence" value="ECO:0007669"/>
    <property type="project" value="UniProtKB-UniRule"/>
</dbReference>
<dbReference type="GO" id="GO:0032153">
    <property type="term" value="C:cell division site"/>
    <property type="evidence" value="ECO:0007669"/>
    <property type="project" value="UniProtKB-UniRule"/>
</dbReference>
<dbReference type="Proteomes" id="UP000269708">
    <property type="component" value="Unassembled WGS sequence"/>
</dbReference>
<feature type="region of interest" description="Disordered" evidence="17">
    <location>
        <begin position="395"/>
        <end position="452"/>
    </location>
</feature>
<feature type="transmembrane region" description="Helical" evidence="16">
    <location>
        <begin position="202"/>
        <end position="220"/>
    </location>
</feature>
<comment type="function">
    <text evidence="16">Peptidoglycan polymerase that is essential for cell division.</text>
</comment>
<feature type="compositionally biased region" description="Pro residues" evidence="17">
    <location>
        <begin position="397"/>
        <end position="406"/>
    </location>
</feature>
<dbReference type="InterPro" id="IPR013437">
    <property type="entry name" value="FtsW"/>
</dbReference>
<feature type="transmembrane region" description="Helical" evidence="16">
    <location>
        <begin position="87"/>
        <end position="105"/>
    </location>
</feature>
<evidence type="ECO:0000256" key="10">
    <source>
        <dbReference type="ARBA" id="ARBA00022989"/>
    </source>
</evidence>
<keyword evidence="12 16" id="KW-0131">Cell cycle</keyword>
<feature type="transmembrane region" description="Helical" evidence="16">
    <location>
        <begin position="149"/>
        <end position="170"/>
    </location>
</feature>
<comment type="similarity">
    <text evidence="14 16">Belongs to the SEDS family. FtsW subfamily.</text>
</comment>
<evidence type="ECO:0000256" key="9">
    <source>
        <dbReference type="ARBA" id="ARBA00022984"/>
    </source>
</evidence>
<evidence type="ECO:0000256" key="11">
    <source>
        <dbReference type="ARBA" id="ARBA00023136"/>
    </source>
</evidence>
<evidence type="ECO:0000256" key="2">
    <source>
        <dbReference type="ARBA" id="ARBA00004752"/>
    </source>
</evidence>
<feature type="transmembrane region" description="Helical" evidence="16">
    <location>
        <begin position="352"/>
        <end position="373"/>
    </location>
</feature>
<evidence type="ECO:0000313" key="19">
    <source>
        <dbReference type="Proteomes" id="UP000269708"/>
    </source>
</evidence>
<dbReference type="GO" id="GO:0008360">
    <property type="term" value="P:regulation of cell shape"/>
    <property type="evidence" value="ECO:0007669"/>
    <property type="project" value="UniProtKB-KW"/>
</dbReference>
<keyword evidence="13 16" id="KW-0961">Cell wall biogenesis/degradation</keyword>
<evidence type="ECO:0000256" key="13">
    <source>
        <dbReference type="ARBA" id="ARBA00023316"/>
    </source>
</evidence>
<keyword evidence="6 16" id="KW-0808">Transferase</keyword>
<evidence type="ECO:0000256" key="14">
    <source>
        <dbReference type="ARBA" id="ARBA00038053"/>
    </source>
</evidence>
<dbReference type="GO" id="GO:0043093">
    <property type="term" value="P:FtsZ-dependent cytokinesis"/>
    <property type="evidence" value="ECO:0007669"/>
    <property type="project" value="UniProtKB-UniRule"/>
</dbReference>
<feature type="transmembrane region" description="Helical" evidence="16">
    <location>
        <begin position="316"/>
        <end position="340"/>
    </location>
</feature>
<evidence type="ECO:0000256" key="3">
    <source>
        <dbReference type="ARBA" id="ARBA00022475"/>
    </source>
</evidence>
<evidence type="ECO:0000256" key="12">
    <source>
        <dbReference type="ARBA" id="ARBA00023306"/>
    </source>
</evidence>
<keyword evidence="10 16" id="KW-1133">Transmembrane helix</keyword>
<feature type="transmembrane region" description="Helical" evidence="16">
    <location>
        <begin position="176"/>
        <end position="195"/>
    </location>
</feature>
<evidence type="ECO:0000256" key="1">
    <source>
        <dbReference type="ARBA" id="ARBA00004651"/>
    </source>
</evidence>
<proteinExistence type="inferred from homology"/>
<dbReference type="GO" id="GO:0005886">
    <property type="term" value="C:plasma membrane"/>
    <property type="evidence" value="ECO:0007669"/>
    <property type="project" value="UniProtKB-SubCell"/>
</dbReference>
<name>A0A3N4VDG9_9GAMM</name>
<keyword evidence="19" id="KW-1185">Reference proteome</keyword>
<dbReference type="GO" id="GO:0008955">
    <property type="term" value="F:peptidoglycan glycosyltransferase activity"/>
    <property type="evidence" value="ECO:0007669"/>
    <property type="project" value="UniProtKB-UniRule"/>
</dbReference>
<keyword evidence="4 16" id="KW-0132">Cell division</keyword>
<keyword evidence="5 16" id="KW-0328">Glycosyltransferase</keyword>
<evidence type="ECO:0000313" key="18">
    <source>
        <dbReference type="EMBL" id="RPE79525.1"/>
    </source>
</evidence>
<evidence type="ECO:0000256" key="17">
    <source>
        <dbReference type="SAM" id="MobiDB-lite"/>
    </source>
</evidence>
<keyword evidence="9 16" id="KW-0573">Peptidoglycan synthesis</keyword>
<feature type="transmembrane region" description="Helical" evidence="16">
    <location>
        <begin position="117"/>
        <end position="137"/>
    </location>
</feature>
<dbReference type="HAMAP" id="MF_00913">
    <property type="entry name" value="PGT_FtsW_proteobact"/>
    <property type="match status" value="1"/>
</dbReference>
<keyword evidence="8 16" id="KW-0133">Cell shape</keyword>
<dbReference type="AlphaFoldDB" id="A0A3N4VDG9"/>
<feature type="transmembrane region" description="Helical" evidence="16">
    <location>
        <begin position="56"/>
        <end position="75"/>
    </location>
</feature>
<feature type="transmembrane region" description="Helical" evidence="16">
    <location>
        <begin position="283"/>
        <end position="304"/>
    </location>
</feature>
<evidence type="ECO:0000256" key="6">
    <source>
        <dbReference type="ARBA" id="ARBA00022679"/>
    </source>
</evidence>
<evidence type="ECO:0000256" key="4">
    <source>
        <dbReference type="ARBA" id="ARBA00022618"/>
    </source>
</evidence>
<dbReference type="EC" id="2.4.99.28" evidence="16"/>
<sequence length="452" mass="48174">MNETARQATRLDAIGGRFDPWLLGITCALAGIGVVMVGSASIGVTDSLEVGPFYFLVRHLVFLAMGLVAAGWVMRTELKSIEQYSQWLLPLCFVLLLLVFVPGVGKSVNGARRWLNLGFSNFQAVEAVKLLYIVWLASYLKRYSEEVTATWGAMLKPLGVAVGLVALLLLQPDFGSSSLLLAITAGLLVLGGVNMPRMFGPVLVGLPLLAVVAIAEPYRVTRLTSFLDPWADPFDTGYQLTNALMAVGRGEWFGVGLGASVQKLSYLPEAHTDFILAVIAEEFGFVGVCAVVALYAGLAGRALWLGLRCVEMRRHFAGYCTFGIALWMALQSLVSIGVNLGLLPTKGLTLPMISYGGSSVMMTCAALGLLLRVSYEYERARRQVARARGEAAAAAPAPAPAVPPTGAPAGSRGRPAKQPEAVAAVLRQAAAEPARGTSRLRQRVEPTLGRIA</sequence>
<dbReference type="RefSeq" id="WP_123769722.1">
    <property type="nucleotide sequence ID" value="NZ_RKQN01000002.1"/>
</dbReference>
<dbReference type="InterPro" id="IPR001182">
    <property type="entry name" value="FtsW/RodA"/>
</dbReference>
<keyword evidence="3 16" id="KW-1003">Cell membrane</keyword>
<comment type="subcellular location">
    <subcellularLocation>
        <location evidence="16">Cell inner membrane</location>
        <topology evidence="16">Multi-pass membrane protein</topology>
    </subcellularLocation>
    <subcellularLocation>
        <location evidence="1">Cell membrane</location>
        <topology evidence="1">Multi-pass membrane protein</topology>
    </subcellularLocation>
    <text evidence="16">Localizes to the division septum.</text>
</comment>
<gene>
    <name evidence="16" type="primary">ftsW</name>
    <name evidence="18" type="ORF">EDC50_1344</name>
</gene>
<dbReference type="UniPathway" id="UPA00219"/>
<dbReference type="PANTHER" id="PTHR30474">
    <property type="entry name" value="CELL CYCLE PROTEIN"/>
    <property type="match status" value="1"/>
</dbReference>
<keyword evidence="11 16" id="KW-0472">Membrane</keyword>
<keyword evidence="7 16" id="KW-0812">Transmembrane</keyword>
<comment type="pathway">
    <text evidence="2 16">Cell wall biogenesis; peptidoglycan biosynthesis.</text>
</comment>
<protein>
    <recommendedName>
        <fullName evidence="16">Probable peptidoglycan glycosyltransferase FtsW</fullName>
        <shortName evidence="16">PGT</shortName>
        <ecNumber evidence="16">2.4.99.28</ecNumber>
    </recommendedName>
    <alternativeName>
        <fullName evidence="16">Cell division protein FtsW</fullName>
    </alternativeName>
    <alternativeName>
        <fullName evidence="16">Cell wall polymerase</fullName>
    </alternativeName>
    <alternativeName>
        <fullName evidence="16">Peptidoglycan polymerase</fullName>
        <shortName evidence="16">PG polymerase</shortName>
    </alternativeName>
</protein>
<feature type="compositionally biased region" description="Low complexity" evidence="17">
    <location>
        <begin position="419"/>
        <end position="435"/>
    </location>
</feature>
<evidence type="ECO:0000256" key="8">
    <source>
        <dbReference type="ARBA" id="ARBA00022960"/>
    </source>
</evidence>
<evidence type="ECO:0000256" key="16">
    <source>
        <dbReference type="HAMAP-Rule" id="MF_00913"/>
    </source>
</evidence>
<feature type="transmembrane region" description="Helical" evidence="16">
    <location>
        <begin position="21"/>
        <end position="44"/>
    </location>
</feature>
<dbReference type="Pfam" id="PF01098">
    <property type="entry name" value="FTSW_RODA_SPOVE"/>
    <property type="match status" value="1"/>
</dbReference>
<accession>A0A3N4VDG9</accession>
<dbReference type="PANTHER" id="PTHR30474:SF2">
    <property type="entry name" value="PEPTIDOGLYCAN GLYCOSYLTRANSFERASE FTSW-RELATED"/>
    <property type="match status" value="1"/>
</dbReference>
<comment type="caution">
    <text evidence="18">The sequence shown here is derived from an EMBL/GenBank/DDBJ whole genome shotgun (WGS) entry which is preliminary data.</text>
</comment>
<comment type="catalytic activity">
    <reaction evidence="15 16">
        <text>[GlcNAc-(1-&gt;4)-Mur2Ac(oyl-L-Ala-gamma-D-Glu-L-Lys-D-Ala-D-Ala)](n)-di-trans,octa-cis-undecaprenyl diphosphate + beta-D-GlcNAc-(1-&gt;4)-Mur2Ac(oyl-L-Ala-gamma-D-Glu-L-Lys-D-Ala-D-Ala)-di-trans,octa-cis-undecaprenyl diphosphate = [GlcNAc-(1-&gt;4)-Mur2Ac(oyl-L-Ala-gamma-D-Glu-L-Lys-D-Ala-D-Ala)](n+1)-di-trans,octa-cis-undecaprenyl diphosphate + di-trans,octa-cis-undecaprenyl diphosphate + H(+)</text>
        <dbReference type="Rhea" id="RHEA:23708"/>
        <dbReference type="Rhea" id="RHEA-COMP:9602"/>
        <dbReference type="Rhea" id="RHEA-COMP:9603"/>
        <dbReference type="ChEBI" id="CHEBI:15378"/>
        <dbReference type="ChEBI" id="CHEBI:58405"/>
        <dbReference type="ChEBI" id="CHEBI:60033"/>
        <dbReference type="ChEBI" id="CHEBI:78435"/>
        <dbReference type="EC" id="2.4.99.28"/>
    </reaction>
</comment>
<organism evidence="18 19">
    <name type="scientific">Vulcaniibacterium tengchongense</name>
    <dbReference type="NCBI Taxonomy" id="1273429"/>
    <lineage>
        <taxon>Bacteria</taxon>
        <taxon>Pseudomonadati</taxon>
        <taxon>Pseudomonadota</taxon>
        <taxon>Gammaproteobacteria</taxon>
        <taxon>Lysobacterales</taxon>
        <taxon>Lysobacteraceae</taxon>
        <taxon>Vulcaniibacterium</taxon>
    </lineage>
</organism>
<dbReference type="GO" id="GO:0015648">
    <property type="term" value="F:lipid-linked peptidoglycan transporter activity"/>
    <property type="evidence" value="ECO:0007669"/>
    <property type="project" value="TreeGrafter"/>
</dbReference>
<evidence type="ECO:0000256" key="15">
    <source>
        <dbReference type="ARBA" id="ARBA00049902"/>
    </source>
</evidence>
<dbReference type="EMBL" id="RKQN01000002">
    <property type="protein sequence ID" value="RPE79525.1"/>
    <property type="molecule type" value="Genomic_DNA"/>
</dbReference>
<reference evidence="18 19" key="1">
    <citation type="submission" date="2018-11" db="EMBL/GenBank/DDBJ databases">
        <title>Genomic Encyclopedia of Type Strains, Phase IV (KMG-IV): sequencing the most valuable type-strain genomes for metagenomic binning, comparative biology and taxonomic classification.</title>
        <authorList>
            <person name="Goeker M."/>
        </authorList>
    </citation>
    <scope>NUCLEOTIDE SEQUENCE [LARGE SCALE GENOMIC DNA]</scope>
    <source>
        <strain evidence="18 19">DSM 25623</strain>
    </source>
</reference>
<evidence type="ECO:0000256" key="5">
    <source>
        <dbReference type="ARBA" id="ARBA00022676"/>
    </source>
</evidence>
<evidence type="ECO:0000256" key="7">
    <source>
        <dbReference type="ARBA" id="ARBA00022692"/>
    </source>
</evidence>
<keyword evidence="16" id="KW-0997">Cell inner membrane</keyword>
<dbReference type="GO" id="GO:0071555">
    <property type="term" value="P:cell wall organization"/>
    <property type="evidence" value="ECO:0007669"/>
    <property type="project" value="UniProtKB-KW"/>
</dbReference>